<dbReference type="EMBL" id="MU825401">
    <property type="protein sequence ID" value="KAJ7392458.1"/>
    <property type="molecule type" value="Genomic_DNA"/>
</dbReference>
<gene>
    <name evidence="2" type="ORF">OS493_012122</name>
</gene>
<proteinExistence type="predicted"/>
<sequence length="190" mass="21976">MKEFCAKQVRFKRSTWQIEEHGTLAFLLQTTKYRDHLGTVQSSSTKDPLQLKLLLPCERNLFNGDPHCTLWAFIEEDHRRRSQRKITEEDHRRRSQKKITEEDHRRRSHDYVVSVVSAVSVKVNANVKLFYSISDISWLLHSLLVENLLTVFCSDSSTTCLSLANRCLYVLSVNIHSALLLMLDSSGLSL</sequence>
<evidence type="ECO:0000313" key="3">
    <source>
        <dbReference type="Proteomes" id="UP001163046"/>
    </source>
</evidence>
<dbReference type="AlphaFoldDB" id="A0A9X0DBB4"/>
<name>A0A9X0DBB4_9CNID</name>
<dbReference type="Proteomes" id="UP001163046">
    <property type="component" value="Unassembled WGS sequence"/>
</dbReference>
<feature type="region of interest" description="Disordered" evidence="1">
    <location>
        <begin position="84"/>
        <end position="105"/>
    </location>
</feature>
<keyword evidence="3" id="KW-1185">Reference proteome</keyword>
<comment type="caution">
    <text evidence="2">The sequence shown here is derived from an EMBL/GenBank/DDBJ whole genome shotgun (WGS) entry which is preliminary data.</text>
</comment>
<evidence type="ECO:0000256" key="1">
    <source>
        <dbReference type="SAM" id="MobiDB-lite"/>
    </source>
</evidence>
<accession>A0A9X0DBB4</accession>
<protein>
    <submittedName>
        <fullName evidence="2">Uncharacterized protein</fullName>
    </submittedName>
</protein>
<organism evidence="2 3">
    <name type="scientific">Desmophyllum pertusum</name>
    <dbReference type="NCBI Taxonomy" id="174260"/>
    <lineage>
        <taxon>Eukaryota</taxon>
        <taxon>Metazoa</taxon>
        <taxon>Cnidaria</taxon>
        <taxon>Anthozoa</taxon>
        <taxon>Hexacorallia</taxon>
        <taxon>Scleractinia</taxon>
        <taxon>Caryophylliina</taxon>
        <taxon>Caryophylliidae</taxon>
        <taxon>Desmophyllum</taxon>
    </lineage>
</organism>
<evidence type="ECO:0000313" key="2">
    <source>
        <dbReference type="EMBL" id="KAJ7392458.1"/>
    </source>
</evidence>
<reference evidence="2" key="1">
    <citation type="submission" date="2023-01" db="EMBL/GenBank/DDBJ databases">
        <title>Genome assembly of the deep-sea coral Lophelia pertusa.</title>
        <authorList>
            <person name="Herrera S."/>
            <person name="Cordes E."/>
        </authorList>
    </citation>
    <scope>NUCLEOTIDE SEQUENCE</scope>
    <source>
        <strain evidence="2">USNM1676648</strain>
        <tissue evidence="2">Polyp</tissue>
    </source>
</reference>